<proteinExistence type="predicted"/>
<keyword evidence="2" id="KW-1185">Reference proteome</keyword>
<reference evidence="1" key="1">
    <citation type="submission" date="2021-02" db="EMBL/GenBank/DDBJ databases">
        <authorList>
            <consortium name="DOE Joint Genome Institute"/>
            <person name="Ahrendt S."/>
            <person name="Looney B.P."/>
            <person name="Miyauchi S."/>
            <person name="Morin E."/>
            <person name="Drula E."/>
            <person name="Courty P.E."/>
            <person name="Chicoki N."/>
            <person name="Fauchery L."/>
            <person name="Kohler A."/>
            <person name="Kuo A."/>
            <person name="Labutti K."/>
            <person name="Pangilinan J."/>
            <person name="Lipzen A."/>
            <person name="Riley R."/>
            <person name="Andreopoulos W."/>
            <person name="He G."/>
            <person name="Johnson J."/>
            <person name="Barry K.W."/>
            <person name="Grigoriev I.V."/>
            <person name="Nagy L."/>
            <person name="Hibbett D."/>
            <person name="Henrissat B."/>
            <person name="Matheny P.B."/>
            <person name="Labbe J."/>
            <person name="Martin F."/>
        </authorList>
    </citation>
    <scope>NUCLEOTIDE SEQUENCE</scope>
    <source>
        <strain evidence="1">FP105234-sp</strain>
    </source>
</reference>
<sequence>MPSDRPLAYFQASPVRGQLEPYDSSTRAGWRYLQCTDTPNELKVLLPPRTATLYAALLAYEQQELAKGRGANWDRILEIRHLKDRMIRKCQRLAPSAPRGSAMYRIIHASPDFRLREMEKWLKDREGGRSTKEATRKESVDTMRTRSQSPAPSGYTHATRSTHTPRSSRHSQASTTTRNPPSQRVSNSRRRASVSPRSTIYTESLTSTGSQRHSPTTAPRNPYLSPVVEESTIPTPSSPHRPSTPPPLPNPYGDTPSAERYAAAVAAATGVENPEPRPDVTSPEPLPYLYRPPSVHMPPSMMQTLGIPPLPDLSQPASTMMEMPVPESAMIMPEPTVPPIEGPMSYGGSELSSAAPSPPSEAAEGVAPRHTLTRRRSSLRQTAGRSGKVVSWAMDRDWTDMTKFDHIVYAAEAAGEELDHARHKFQEEISGIKDLRTNISVALERLRIETEKLQIEETVLRQKEETMTASFDRLKEKERNYKHKVHAVLEETKRAVSMAHKSGPSVTSTQH</sequence>
<evidence type="ECO:0000313" key="1">
    <source>
        <dbReference type="EMBL" id="KAI0052851.1"/>
    </source>
</evidence>
<reference evidence="1" key="2">
    <citation type="journal article" date="2022" name="New Phytol.">
        <title>Evolutionary transition to the ectomycorrhizal habit in the genomes of a hyperdiverse lineage of mushroom-forming fungi.</title>
        <authorList>
            <person name="Looney B."/>
            <person name="Miyauchi S."/>
            <person name="Morin E."/>
            <person name="Drula E."/>
            <person name="Courty P.E."/>
            <person name="Kohler A."/>
            <person name="Kuo A."/>
            <person name="LaButti K."/>
            <person name="Pangilinan J."/>
            <person name="Lipzen A."/>
            <person name="Riley R."/>
            <person name="Andreopoulos W."/>
            <person name="He G."/>
            <person name="Johnson J."/>
            <person name="Nolan M."/>
            <person name="Tritt A."/>
            <person name="Barry K.W."/>
            <person name="Grigoriev I.V."/>
            <person name="Nagy L.G."/>
            <person name="Hibbett D."/>
            <person name="Henrissat B."/>
            <person name="Matheny P.B."/>
            <person name="Labbe J."/>
            <person name="Martin F.M."/>
        </authorList>
    </citation>
    <scope>NUCLEOTIDE SEQUENCE</scope>
    <source>
        <strain evidence="1">FP105234-sp</strain>
    </source>
</reference>
<organism evidence="1 2">
    <name type="scientific">Auriscalpium vulgare</name>
    <dbReference type="NCBI Taxonomy" id="40419"/>
    <lineage>
        <taxon>Eukaryota</taxon>
        <taxon>Fungi</taxon>
        <taxon>Dikarya</taxon>
        <taxon>Basidiomycota</taxon>
        <taxon>Agaricomycotina</taxon>
        <taxon>Agaricomycetes</taxon>
        <taxon>Russulales</taxon>
        <taxon>Auriscalpiaceae</taxon>
        <taxon>Auriscalpium</taxon>
    </lineage>
</organism>
<evidence type="ECO:0000313" key="2">
    <source>
        <dbReference type="Proteomes" id="UP000814033"/>
    </source>
</evidence>
<dbReference type="EMBL" id="MU275843">
    <property type="protein sequence ID" value="KAI0052851.1"/>
    <property type="molecule type" value="Genomic_DNA"/>
</dbReference>
<comment type="caution">
    <text evidence="1">The sequence shown here is derived from an EMBL/GenBank/DDBJ whole genome shotgun (WGS) entry which is preliminary data.</text>
</comment>
<dbReference type="Proteomes" id="UP000814033">
    <property type="component" value="Unassembled WGS sequence"/>
</dbReference>
<gene>
    <name evidence="1" type="ORF">FA95DRAFT_1674875</name>
</gene>
<accession>A0ACB8S9N6</accession>
<name>A0ACB8S9N6_9AGAM</name>
<protein>
    <submittedName>
        <fullName evidence="1">Uncharacterized protein</fullName>
    </submittedName>
</protein>